<feature type="signal peptide" evidence="2">
    <location>
        <begin position="1"/>
        <end position="23"/>
    </location>
</feature>
<feature type="region of interest" description="Disordered" evidence="1">
    <location>
        <begin position="78"/>
        <end position="129"/>
    </location>
</feature>
<feature type="chain" id="PRO_5047324432" description="Lipoprotein" evidence="2">
    <location>
        <begin position="24"/>
        <end position="129"/>
    </location>
</feature>
<gene>
    <name evidence="3" type="ORF">GCM10011349_23780</name>
</gene>
<feature type="compositionally biased region" description="Basic and acidic residues" evidence="1">
    <location>
        <begin position="89"/>
        <end position="98"/>
    </location>
</feature>
<accession>A0ABQ2JQD5</accession>
<organism evidence="3 4">
    <name type="scientific">Novosphingobium indicum</name>
    <dbReference type="NCBI Taxonomy" id="462949"/>
    <lineage>
        <taxon>Bacteria</taxon>
        <taxon>Pseudomonadati</taxon>
        <taxon>Pseudomonadota</taxon>
        <taxon>Alphaproteobacteria</taxon>
        <taxon>Sphingomonadales</taxon>
        <taxon>Sphingomonadaceae</taxon>
        <taxon>Novosphingobium</taxon>
    </lineage>
</organism>
<dbReference type="Proteomes" id="UP000605099">
    <property type="component" value="Unassembled WGS sequence"/>
</dbReference>
<evidence type="ECO:0000256" key="2">
    <source>
        <dbReference type="SAM" id="SignalP"/>
    </source>
</evidence>
<sequence>MEVFMKRPLILVCLAASTLSLTACHDGYGSRVAVGWSSYPYYGWYDGFYGPIYDGYWVDSIFYFRLSPQDRAFRRGDPLHFRRGTVRPPDSRFRRFEGTLRPPPQGTSMPRFKPPRDRDDRRDRRDRRD</sequence>
<evidence type="ECO:0000313" key="3">
    <source>
        <dbReference type="EMBL" id="GGN51320.1"/>
    </source>
</evidence>
<keyword evidence="2" id="KW-0732">Signal</keyword>
<evidence type="ECO:0000256" key="1">
    <source>
        <dbReference type="SAM" id="MobiDB-lite"/>
    </source>
</evidence>
<reference evidence="4" key="1">
    <citation type="journal article" date="2019" name="Int. J. Syst. Evol. Microbiol.">
        <title>The Global Catalogue of Microorganisms (GCM) 10K type strain sequencing project: providing services to taxonomists for standard genome sequencing and annotation.</title>
        <authorList>
            <consortium name="The Broad Institute Genomics Platform"/>
            <consortium name="The Broad Institute Genome Sequencing Center for Infectious Disease"/>
            <person name="Wu L."/>
            <person name="Ma J."/>
        </authorList>
    </citation>
    <scope>NUCLEOTIDE SEQUENCE [LARGE SCALE GENOMIC DNA]</scope>
    <source>
        <strain evidence="4">CGMCC 1.6784</strain>
    </source>
</reference>
<dbReference type="EMBL" id="BMLK01000010">
    <property type="protein sequence ID" value="GGN51320.1"/>
    <property type="molecule type" value="Genomic_DNA"/>
</dbReference>
<evidence type="ECO:0008006" key="5">
    <source>
        <dbReference type="Google" id="ProtNLM"/>
    </source>
</evidence>
<dbReference type="PROSITE" id="PS51257">
    <property type="entry name" value="PROKAR_LIPOPROTEIN"/>
    <property type="match status" value="1"/>
</dbReference>
<feature type="compositionally biased region" description="Basic and acidic residues" evidence="1">
    <location>
        <begin position="114"/>
        <end position="129"/>
    </location>
</feature>
<proteinExistence type="predicted"/>
<evidence type="ECO:0000313" key="4">
    <source>
        <dbReference type="Proteomes" id="UP000605099"/>
    </source>
</evidence>
<comment type="caution">
    <text evidence="3">The sequence shown here is derived from an EMBL/GenBank/DDBJ whole genome shotgun (WGS) entry which is preliminary data.</text>
</comment>
<keyword evidence="4" id="KW-1185">Reference proteome</keyword>
<protein>
    <recommendedName>
        <fullName evidence="5">Lipoprotein</fullName>
    </recommendedName>
</protein>
<name>A0ABQ2JQD5_9SPHN</name>